<gene>
    <name evidence="2" type="ORF">DWU98_09285</name>
</gene>
<evidence type="ECO:0000313" key="2">
    <source>
        <dbReference type="EMBL" id="RDS82220.1"/>
    </source>
</evidence>
<dbReference type="InterPro" id="IPR054241">
    <property type="entry name" value="DUF6968"/>
</dbReference>
<dbReference type="AlphaFoldDB" id="A0A370X1R6"/>
<dbReference type="Pfam" id="PF22302">
    <property type="entry name" value="DUF6968"/>
    <property type="match status" value="1"/>
</dbReference>
<evidence type="ECO:0000259" key="1">
    <source>
        <dbReference type="Pfam" id="PF22302"/>
    </source>
</evidence>
<protein>
    <recommendedName>
        <fullName evidence="1">DUF6968 domain-containing protein</fullName>
    </recommendedName>
</protein>
<keyword evidence="3" id="KW-1185">Reference proteome</keyword>
<evidence type="ECO:0000313" key="3">
    <source>
        <dbReference type="Proteomes" id="UP000254258"/>
    </source>
</evidence>
<organism evidence="2 3">
    <name type="scientific">Dyella monticola</name>
    <dbReference type="NCBI Taxonomy" id="1927958"/>
    <lineage>
        <taxon>Bacteria</taxon>
        <taxon>Pseudomonadati</taxon>
        <taxon>Pseudomonadota</taxon>
        <taxon>Gammaproteobacteria</taxon>
        <taxon>Lysobacterales</taxon>
        <taxon>Rhodanobacteraceae</taxon>
        <taxon>Dyella</taxon>
    </lineage>
</organism>
<proteinExistence type="predicted"/>
<sequence>MIPMNPDQIDVVIARRTFQVKGGREAELIIGAPQPFTDGDYFRPFQVTGLGDARVYYAGGVDAYQALILALKKITIHLLTLPEVVNGEVQWLDGSEPNLGLLASP</sequence>
<reference evidence="2 3" key="1">
    <citation type="submission" date="2018-07" db="EMBL/GenBank/DDBJ databases">
        <title>Dyella monticola sp. nov. and Dyella psychrodurans sp. nov. isolated from monsoon evergreen broad-leaved forest soil of Dinghu Mountain, China.</title>
        <authorList>
            <person name="Gao Z."/>
            <person name="Qiu L."/>
        </authorList>
    </citation>
    <scope>NUCLEOTIDE SEQUENCE [LARGE SCALE GENOMIC DNA]</scope>
    <source>
        <strain evidence="2 3">4G-K06</strain>
    </source>
</reference>
<dbReference type="Proteomes" id="UP000254258">
    <property type="component" value="Unassembled WGS sequence"/>
</dbReference>
<feature type="domain" description="DUF6968" evidence="1">
    <location>
        <begin position="14"/>
        <end position="100"/>
    </location>
</feature>
<name>A0A370X1R6_9GAMM</name>
<accession>A0A370X1R6</accession>
<dbReference type="EMBL" id="QRBE01000004">
    <property type="protein sequence ID" value="RDS82220.1"/>
    <property type="molecule type" value="Genomic_DNA"/>
</dbReference>
<comment type="caution">
    <text evidence="2">The sequence shown here is derived from an EMBL/GenBank/DDBJ whole genome shotgun (WGS) entry which is preliminary data.</text>
</comment>